<comment type="caution">
    <text evidence="2">The sequence shown here is derived from an EMBL/GenBank/DDBJ whole genome shotgun (WGS) entry which is preliminary data.</text>
</comment>
<dbReference type="InterPro" id="IPR037401">
    <property type="entry name" value="SnoaL-like"/>
</dbReference>
<proteinExistence type="predicted"/>
<dbReference type="InterPro" id="IPR032710">
    <property type="entry name" value="NTF2-like_dom_sf"/>
</dbReference>
<name>A0A931DHK1_9ACTN</name>
<dbReference type="CDD" id="cd00531">
    <property type="entry name" value="NTF2_like"/>
    <property type="match status" value="1"/>
</dbReference>
<evidence type="ECO:0000313" key="2">
    <source>
        <dbReference type="EMBL" id="MBG6088899.1"/>
    </source>
</evidence>
<organism evidence="2 3">
    <name type="scientific">Actinomadura viridis</name>
    <dbReference type="NCBI Taxonomy" id="58110"/>
    <lineage>
        <taxon>Bacteria</taxon>
        <taxon>Bacillati</taxon>
        <taxon>Actinomycetota</taxon>
        <taxon>Actinomycetes</taxon>
        <taxon>Streptosporangiales</taxon>
        <taxon>Thermomonosporaceae</taxon>
        <taxon>Actinomadura</taxon>
    </lineage>
</organism>
<dbReference type="Proteomes" id="UP000614047">
    <property type="component" value="Unassembled WGS sequence"/>
</dbReference>
<dbReference type="Gene3D" id="3.10.450.50">
    <property type="match status" value="1"/>
</dbReference>
<evidence type="ECO:0000313" key="3">
    <source>
        <dbReference type="Proteomes" id="UP000614047"/>
    </source>
</evidence>
<accession>A0A931DHK1</accession>
<evidence type="ECO:0000259" key="1">
    <source>
        <dbReference type="Pfam" id="PF13577"/>
    </source>
</evidence>
<gene>
    <name evidence="2" type="ORF">IW256_003012</name>
</gene>
<keyword evidence="3" id="KW-1185">Reference proteome</keyword>
<dbReference type="Pfam" id="PF13577">
    <property type="entry name" value="SnoaL_4"/>
    <property type="match status" value="1"/>
</dbReference>
<dbReference type="RefSeq" id="WP_197011571.1">
    <property type="nucleotide sequence ID" value="NZ_BAABES010000005.1"/>
</dbReference>
<dbReference type="EMBL" id="JADOUA010000001">
    <property type="protein sequence ID" value="MBG6088899.1"/>
    <property type="molecule type" value="Genomic_DNA"/>
</dbReference>
<feature type="domain" description="SnoaL-like" evidence="1">
    <location>
        <begin position="27"/>
        <end position="149"/>
    </location>
</feature>
<protein>
    <recommendedName>
        <fullName evidence="1">SnoaL-like domain-containing protein</fullName>
    </recommendedName>
</protein>
<sequence length="193" mass="21178">MTTGRQDPGGRRGPRDDVPFAERLHLLLDERDITRVVLQYAHGVDRNDIGMVEDCYHPGAYDDHGFASGTVEQFTARMRRSPSGRGVRQHLIGNVLIEVRGGAAVSEAYFLCYMEDLDGAGAVAPIGLFAGRYVDRLDKRDGSWRIQHRVCVIDWSRELGEAPAAPGADTFGRGSRDGRDPAAIAFRGLAARP</sequence>
<dbReference type="AlphaFoldDB" id="A0A931DHK1"/>
<dbReference type="SUPFAM" id="SSF54427">
    <property type="entry name" value="NTF2-like"/>
    <property type="match status" value="1"/>
</dbReference>
<reference evidence="2" key="1">
    <citation type="submission" date="2020-11" db="EMBL/GenBank/DDBJ databases">
        <title>Sequencing the genomes of 1000 actinobacteria strains.</title>
        <authorList>
            <person name="Klenk H.-P."/>
        </authorList>
    </citation>
    <scope>NUCLEOTIDE SEQUENCE</scope>
    <source>
        <strain evidence="2">DSM 43175</strain>
    </source>
</reference>